<keyword evidence="3" id="KW-1185">Reference proteome</keyword>
<evidence type="ECO:0000256" key="1">
    <source>
        <dbReference type="SAM" id="MobiDB-lite"/>
    </source>
</evidence>
<dbReference type="NCBIfam" id="NF038080">
    <property type="entry name" value="PG_bind_siph"/>
    <property type="match status" value="1"/>
</dbReference>
<dbReference type="KEGG" id="vg:55009808"/>
<gene>
    <name evidence="2" type="primary">30</name>
    <name evidence="2" type="ORF">SEA_HIYAA_30</name>
</gene>
<sequence length="324" mass="35867">MAKKGPQQYPGASNKYRYDGKYPGSPMETNVIGWHSTEGISVPGYRGGADAPNLTVAPDFKNRRAVWYQHHDFDSSSRAAVNMAGGVETNTANMCQVEIVGTCDPKHKTSWTISGRTYKAGVDYLYTPDLPDWFIEELAEFSAWAHIHHGVRLESKRPNGSKLVWKPYPSSYGRRDQNDVRLSNSEWGDFYGHCSHQHFPENLHGDTGNMDIVTILSVAKDMVKAGNTPKPPATSPQPPKPKYEPFPGASFFKDGRKSPIVKACRQRLIAMGCNKYESTTNQDVWGSGDEASYAAWQRKCGFTGKGADGTPGKSSWDDLKVPNV</sequence>
<name>A0A3S9U8S4_9CAUD</name>
<organism evidence="2 3">
    <name type="scientific">Streptomyces phage Hiyaa</name>
    <dbReference type="NCBI Taxonomy" id="2499072"/>
    <lineage>
        <taxon>Viruses</taxon>
        <taxon>Duplodnaviria</taxon>
        <taxon>Heunggongvirae</taxon>
        <taxon>Uroviricota</taxon>
        <taxon>Caudoviricetes</taxon>
        <taxon>Hiyaavirus</taxon>
        <taxon>Hiyaavirus hiyaa</taxon>
    </lineage>
</organism>
<proteinExistence type="predicted"/>
<feature type="region of interest" description="Disordered" evidence="1">
    <location>
        <begin position="303"/>
        <end position="324"/>
    </location>
</feature>
<dbReference type="EMBL" id="MK279841">
    <property type="protein sequence ID" value="AZS06670.1"/>
    <property type="molecule type" value="Genomic_DNA"/>
</dbReference>
<evidence type="ECO:0000313" key="2">
    <source>
        <dbReference type="EMBL" id="AZS06670.1"/>
    </source>
</evidence>
<dbReference type="Proteomes" id="UP000287372">
    <property type="component" value="Segment"/>
</dbReference>
<dbReference type="RefSeq" id="YP_009818466.1">
    <property type="nucleotide sequence ID" value="NC_048139.1"/>
</dbReference>
<feature type="compositionally biased region" description="Pro residues" evidence="1">
    <location>
        <begin position="229"/>
        <end position="240"/>
    </location>
</feature>
<feature type="compositionally biased region" description="Basic and acidic residues" evidence="1">
    <location>
        <begin position="315"/>
        <end position="324"/>
    </location>
</feature>
<feature type="region of interest" description="Disordered" evidence="1">
    <location>
        <begin position="1"/>
        <end position="20"/>
    </location>
</feature>
<accession>A0A3S9U8S4</accession>
<protein>
    <submittedName>
        <fullName evidence="2">LysM-like endolysin</fullName>
    </submittedName>
</protein>
<reference evidence="2 3" key="1">
    <citation type="submission" date="2018-12" db="EMBL/GenBank/DDBJ databases">
        <authorList>
            <person name="Lieu J.K."/>
            <person name="Tian C.Z."/>
            <person name="Hsaio W.J."/>
            <person name="Shaffer C.D."/>
            <person name="Weston-Hafer K.A."/>
            <person name="Russell D.A."/>
            <person name="Pope W.H."/>
            <person name="Jacobs-Sera D."/>
            <person name="Hendrix R.W."/>
            <person name="Hatfull G.F."/>
        </authorList>
    </citation>
    <scope>NUCLEOTIDE SEQUENCE [LARGE SCALE GENOMIC DNA]</scope>
</reference>
<evidence type="ECO:0000313" key="3">
    <source>
        <dbReference type="Proteomes" id="UP000287372"/>
    </source>
</evidence>
<dbReference type="GeneID" id="55009808"/>
<feature type="region of interest" description="Disordered" evidence="1">
    <location>
        <begin position="224"/>
        <end position="251"/>
    </location>
</feature>
<dbReference type="InterPro" id="IPR047763">
    <property type="entry name" value="PG_bind_dom_phiBT1-type"/>
</dbReference>